<dbReference type="Proteomes" id="UP000256690">
    <property type="component" value="Unassembled WGS sequence"/>
</dbReference>
<dbReference type="AlphaFoldDB" id="A0A3D8S5G3"/>
<feature type="compositionally biased region" description="Polar residues" evidence="1">
    <location>
        <begin position="1"/>
        <end position="23"/>
    </location>
</feature>
<dbReference type="RefSeq" id="XP_026604307.1">
    <property type="nucleotide sequence ID" value="XM_026746827.1"/>
</dbReference>
<accession>A0A3D8S5G3</accession>
<sequence length="212" mass="22966">MTSSTDPNSAKPKQTPLQAQTQPLMAAEKQSQLSDSDQDQEAKTLSVSVQEKSSSSSLDCDPIVTEDLDVQQPAPEEYDPSVGAKPYSPFYRHATPSCKLARLASQRRRSHSVRGVGSPIDDIEGQRPPWHRLYDVEEGREETGSSKTKLKLWAKKKKYCDCLGGLSARQRMAVKIAVAVVLVGGMVAVALGITAAVGGGVWRGENRTEKLG</sequence>
<feature type="region of interest" description="Disordered" evidence="1">
    <location>
        <begin position="1"/>
        <end position="86"/>
    </location>
</feature>
<organism evidence="3 4">
    <name type="scientific">Aspergillus mulundensis</name>
    <dbReference type="NCBI Taxonomy" id="1810919"/>
    <lineage>
        <taxon>Eukaryota</taxon>
        <taxon>Fungi</taxon>
        <taxon>Dikarya</taxon>
        <taxon>Ascomycota</taxon>
        <taxon>Pezizomycotina</taxon>
        <taxon>Eurotiomycetes</taxon>
        <taxon>Eurotiomycetidae</taxon>
        <taxon>Eurotiales</taxon>
        <taxon>Aspergillaceae</taxon>
        <taxon>Aspergillus</taxon>
        <taxon>Aspergillus subgen. Nidulantes</taxon>
    </lineage>
</organism>
<protein>
    <submittedName>
        <fullName evidence="3">Uncharacterized protein</fullName>
    </submittedName>
</protein>
<dbReference type="OrthoDB" id="5387214at2759"/>
<gene>
    <name evidence="3" type="ORF">DSM5745_04811</name>
</gene>
<feature type="region of interest" description="Disordered" evidence="1">
    <location>
        <begin position="103"/>
        <end position="124"/>
    </location>
</feature>
<evidence type="ECO:0000256" key="1">
    <source>
        <dbReference type="SAM" id="MobiDB-lite"/>
    </source>
</evidence>
<name>A0A3D8S5G3_9EURO</name>
<proteinExistence type="predicted"/>
<evidence type="ECO:0000313" key="4">
    <source>
        <dbReference type="Proteomes" id="UP000256690"/>
    </source>
</evidence>
<keyword evidence="2" id="KW-0472">Membrane</keyword>
<keyword evidence="4" id="KW-1185">Reference proteome</keyword>
<dbReference type="EMBL" id="PVWQ01000005">
    <property type="protein sequence ID" value="RDW81254.1"/>
    <property type="molecule type" value="Genomic_DNA"/>
</dbReference>
<keyword evidence="2" id="KW-1133">Transmembrane helix</keyword>
<feature type="transmembrane region" description="Helical" evidence="2">
    <location>
        <begin position="176"/>
        <end position="202"/>
    </location>
</feature>
<reference evidence="3 4" key="1">
    <citation type="journal article" date="2018" name="IMA Fungus">
        <title>IMA Genome-F 9: Draft genome sequence of Annulohypoxylon stygium, Aspergillus mulundensis, Berkeleyomyces basicola (syn. Thielaviopsis basicola), Ceratocystis smalleyi, two Cercospora beticola strains, Coleophoma cylindrospora, Fusarium fracticaudum, Phialophora cf. hyalina, and Morchella septimelata.</title>
        <authorList>
            <person name="Wingfield B.D."/>
            <person name="Bills G.F."/>
            <person name="Dong Y."/>
            <person name="Huang W."/>
            <person name="Nel W.J."/>
            <person name="Swalarsk-Parry B.S."/>
            <person name="Vaghefi N."/>
            <person name="Wilken P.M."/>
            <person name="An Z."/>
            <person name="de Beer Z.W."/>
            <person name="De Vos L."/>
            <person name="Chen L."/>
            <person name="Duong T.A."/>
            <person name="Gao Y."/>
            <person name="Hammerbacher A."/>
            <person name="Kikkert J.R."/>
            <person name="Li Y."/>
            <person name="Li H."/>
            <person name="Li K."/>
            <person name="Li Q."/>
            <person name="Liu X."/>
            <person name="Ma X."/>
            <person name="Naidoo K."/>
            <person name="Pethybridge S.J."/>
            <person name="Sun J."/>
            <person name="Steenkamp E.T."/>
            <person name="van der Nest M.A."/>
            <person name="van Wyk S."/>
            <person name="Wingfield M.J."/>
            <person name="Xiong C."/>
            <person name="Yue Q."/>
            <person name="Zhang X."/>
        </authorList>
    </citation>
    <scope>NUCLEOTIDE SEQUENCE [LARGE SCALE GENOMIC DNA]</scope>
    <source>
        <strain evidence="3 4">DSM 5745</strain>
    </source>
</reference>
<evidence type="ECO:0000256" key="2">
    <source>
        <dbReference type="SAM" id="Phobius"/>
    </source>
</evidence>
<feature type="compositionally biased region" description="Low complexity" evidence="1">
    <location>
        <begin position="46"/>
        <end position="57"/>
    </location>
</feature>
<dbReference type="GeneID" id="38115181"/>
<comment type="caution">
    <text evidence="3">The sequence shown here is derived from an EMBL/GenBank/DDBJ whole genome shotgun (WGS) entry which is preliminary data.</text>
</comment>
<evidence type="ECO:0000313" key="3">
    <source>
        <dbReference type="EMBL" id="RDW81254.1"/>
    </source>
</evidence>
<keyword evidence="2" id="KW-0812">Transmembrane</keyword>